<accession>A0A1T5CGB5</accession>
<evidence type="ECO:0000256" key="7">
    <source>
        <dbReference type="ARBA" id="ARBA00023136"/>
    </source>
</evidence>
<comment type="similarity">
    <text evidence="8">Belongs to the NqrDE/RnfAE family.</text>
</comment>
<keyword evidence="3 8" id="KW-0812">Transmembrane</keyword>
<evidence type="ECO:0000256" key="8">
    <source>
        <dbReference type="HAMAP-Rule" id="MF_00459"/>
    </source>
</evidence>
<dbReference type="InterPro" id="IPR011293">
    <property type="entry name" value="Ion_transpt_RnfA/RsxA"/>
</dbReference>
<feature type="transmembrane region" description="Helical" evidence="8">
    <location>
        <begin position="135"/>
        <end position="155"/>
    </location>
</feature>
<name>A0A1T5CGB5_9FIRM</name>
<keyword evidence="5 8" id="KW-0249">Electron transport</keyword>
<gene>
    <name evidence="8" type="primary">rnfA</name>
    <name evidence="9" type="ORF">SAMN02745120_2165</name>
</gene>
<dbReference type="GO" id="GO:0005886">
    <property type="term" value="C:plasma membrane"/>
    <property type="evidence" value="ECO:0007669"/>
    <property type="project" value="UniProtKB-SubCell"/>
</dbReference>
<dbReference type="EC" id="7.-.-.-" evidence="8"/>
<keyword evidence="8" id="KW-1003">Cell membrane</keyword>
<feature type="transmembrane region" description="Helical" evidence="8">
    <location>
        <begin position="39"/>
        <end position="60"/>
    </location>
</feature>
<feature type="transmembrane region" description="Helical" evidence="8">
    <location>
        <begin position="167"/>
        <end position="192"/>
    </location>
</feature>
<dbReference type="Pfam" id="PF02508">
    <property type="entry name" value="Rnf-Nqr"/>
    <property type="match status" value="1"/>
</dbReference>
<dbReference type="Proteomes" id="UP000243406">
    <property type="component" value="Unassembled WGS sequence"/>
</dbReference>
<sequence>MIKSILIIMLSSILVNNFVLSRFLGICPFLGVSKKVETALGMGMAVTFVMVLASIFTYLIQKLILVNLGIEYMQTIAFILVIASLVQFVEMVIQKTSPTLYQALGVYLPLITTNCAVLGVAILNIQSEYNLIETIFNGFAAAVGFTLAIVLFAGIRERLEISDIPEIFQGFPIALISAGLMSIAFLGFSGLVK</sequence>
<keyword evidence="4 8" id="KW-1278">Translocase</keyword>
<dbReference type="GO" id="GO:0012505">
    <property type="term" value="C:endomembrane system"/>
    <property type="evidence" value="ECO:0007669"/>
    <property type="project" value="UniProtKB-SubCell"/>
</dbReference>
<dbReference type="PIRSF" id="PIRSF006102">
    <property type="entry name" value="NQR_DE"/>
    <property type="match status" value="1"/>
</dbReference>
<dbReference type="InterPro" id="IPR003667">
    <property type="entry name" value="NqrDE/RnfAE"/>
</dbReference>
<evidence type="ECO:0000256" key="1">
    <source>
        <dbReference type="ARBA" id="ARBA00004127"/>
    </source>
</evidence>
<comment type="caution">
    <text evidence="8">Lacks conserved residue(s) required for the propagation of feature annotation.</text>
</comment>
<reference evidence="10" key="1">
    <citation type="submission" date="2017-02" db="EMBL/GenBank/DDBJ databases">
        <authorList>
            <person name="Varghese N."/>
            <person name="Submissions S."/>
        </authorList>
    </citation>
    <scope>NUCLEOTIDE SEQUENCE [LARGE SCALE GENOMIC DNA]</scope>
    <source>
        <strain evidence="10">ATCC 35199</strain>
    </source>
</reference>
<dbReference type="RefSeq" id="WP_013361611.1">
    <property type="nucleotide sequence ID" value="NZ_FUYN01000005.1"/>
</dbReference>
<comment type="function">
    <text evidence="8">Part of a membrane-bound complex that couples electron transfer with translocation of ions across the membrane.</text>
</comment>
<evidence type="ECO:0000256" key="5">
    <source>
        <dbReference type="ARBA" id="ARBA00022982"/>
    </source>
</evidence>
<evidence type="ECO:0000256" key="4">
    <source>
        <dbReference type="ARBA" id="ARBA00022967"/>
    </source>
</evidence>
<evidence type="ECO:0000313" key="9">
    <source>
        <dbReference type="EMBL" id="SKB58373.1"/>
    </source>
</evidence>
<keyword evidence="6 8" id="KW-1133">Transmembrane helix</keyword>
<evidence type="ECO:0000256" key="3">
    <source>
        <dbReference type="ARBA" id="ARBA00022692"/>
    </source>
</evidence>
<dbReference type="PANTHER" id="PTHR30335:SF0">
    <property type="entry name" value="ION-TRANSLOCATING OXIDOREDUCTASE COMPLEX SUBUNIT A"/>
    <property type="match status" value="1"/>
</dbReference>
<comment type="subunit">
    <text evidence="8">The complex is composed of six subunits: RnfA, RnfB, RnfC, RnfD, RnfE and RnfG.</text>
</comment>
<feature type="transmembrane region" description="Helical" evidence="8">
    <location>
        <begin position="99"/>
        <end position="123"/>
    </location>
</feature>
<keyword evidence="7 8" id="KW-0472">Membrane</keyword>
<dbReference type="AlphaFoldDB" id="A0A1T5CGB5"/>
<dbReference type="NCBIfam" id="NF003481">
    <property type="entry name" value="PRK05151.1"/>
    <property type="match status" value="1"/>
</dbReference>
<evidence type="ECO:0000256" key="6">
    <source>
        <dbReference type="ARBA" id="ARBA00022989"/>
    </source>
</evidence>
<dbReference type="GO" id="GO:0022900">
    <property type="term" value="P:electron transport chain"/>
    <property type="evidence" value="ECO:0007669"/>
    <property type="project" value="UniProtKB-UniRule"/>
</dbReference>
<dbReference type="EMBL" id="FUYN01000005">
    <property type="protein sequence ID" value="SKB58373.1"/>
    <property type="molecule type" value="Genomic_DNA"/>
</dbReference>
<dbReference type="HAMAP" id="MF_00459">
    <property type="entry name" value="RsxA_RnfA"/>
    <property type="match status" value="1"/>
</dbReference>
<feature type="transmembrane region" description="Helical" evidence="8">
    <location>
        <begin position="72"/>
        <end position="93"/>
    </location>
</feature>
<dbReference type="PANTHER" id="PTHR30335">
    <property type="entry name" value="INTEGRAL MEMBRANE PROTEIN OF SOXR-REDUCING COMPLEX"/>
    <property type="match status" value="1"/>
</dbReference>
<dbReference type="NCBIfam" id="TIGR01943">
    <property type="entry name" value="rnfA"/>
    <property type="match status" value="1"/>
</dbReference>
<proteinExistence type="inferred from homology"/>
<dbReference type="InterPro" id="IPR050133">
    <property type="entry name" value="NqrDE/RnfAE_oxidrdctase"/>
</dbReference>
<evidence type="ECO:0000256" key="2">
    <source>
        <dbReference type="ARBA" id="ARBA00022448"/>
    </source>
</evidence>
<comment type="subcellular location">
    <subcellularLocation>
        <location evidence="8">Cell membrane</location>
        <topology evidence="8">Multi-pass membrane protein</topology>
    </subcellularLocation>
    <subcellularLocation>
        <location evidence="1">Endomembrane system</location>
        <topology evidence="1">Multi-pass membrane protein</topology>
    </subcellularLocation>
</comment>
<organism evidence="9 10">
    <name type="scientific">Acetoanaerobium noterae</name>
    <dbReference type="NCBI Taxonomy" id="745369"/>
    <lineage>
        <taxon>Bacteria</taxon>
        <taxon>Bacillati</taxon>
        <taxon>Bacillota</taxon>
        <taxon>Clostridia</taxon>
        <taxon>Peptostreptococcales</taxon>
        <taxon>Filifactoraceae</taxon>
        <taxon>Acetoanaerobium</taxon>
    </lineage>
</organism>
<protein>
    <recommendedName>
        <fullName evidence="8">Ion-translocating oxidoreductase complex subunit A</fullName>
        <ecNumber evidence="8">7.-.-.-</ecNumber>
    </recommendedName>
    <alternativeName>
        <fullName evidence="8">Rnf electron transport complex subunit A</fullName>
    </alternativeName>
</protein>
<evidence type="ECO:0000313" key="10">
    <source>
        <dbReference type="Proteomes" id="UP000243406"/>
    </source>
</evidence>
<keyword evidence="10" id="KW-1185">Reference proteome</keyword>
<keyword evidence="2 8" id="KW-0813">Transport</keyword>